<name>A0ABZ0PN32_9PROT</name>
<dbReference type="SMART" id="SM00100">
    <property type="entry name" value="cNMP"/>
    <property type="match status" value="1"/>
</dbReference>
<protein>
    <submittedName>
        <fullName evidence="5">Cyclic nucleotide-binding domain-containing protein</fullName>
    </submittedName>
</protein>
<organism evidence="5 6">
    <name type="scientific">Sediminicoccus rosea</name>
    <dbReference type="NCBI Taxonomy" id="1225128"/>
    <lineage>
        <taxon>Bacteria</taxon>
        <taxon>Pseudomonadati</taxon>
        <taxon>Pseudomonadota</taxon>
        <taxon>Alphaproteobacteria</taxon>
        <taxon>Acetobacterales</taxon>
        <taxon>Roseomonadaceae</taxon>
        <taxon>Sediminicoccus</taxon>
    </lineage>
</organism>
<dbReference type="SUPFAM" id="SSF46785">
    <property type="entry name" value="Winged helix' DNA-binding domain"/>
    <property type="match status" value="1"/>
</dbReference>
<dbReference type="InterPro" id="IPR012318">
    <property type="entry name" value="HTH_CRP"/>
</dbReference>
<feature type="domain" description="Cyclic nucleotide-binding" evidence="4">
    <location>
        <begin position="20"/>
        <end position="115"/>
    </location>
</feature>
<evidence type="ECO:0000256" key="1">
    <source>
        <dbReference type="ARBA" id="ARBA00023015"/>
    </source>
</evidence>
<dbReference type="PANTHER" id="PTHR24567">
    <property type="entry name" value="CRP FAMILY TRANSCRIPTIONAL REGULATORY PROTEIN"/>
    <property type="match status" value="1"/>
</dbReference>
<gene>
    <name evidence="5" type="ORF">R9Z33_09770</name>
</gene>
<dbReference type="Pfam" id="PF13545">
    <property type="entry name" value="HTH_Crp_2"/>
    <property type="match status" value="1"/>
</dbReference>
<dbReference type="Pfam" id="PF00027">
    <property type="entry name" value="cNMP_binding"/>
    <property type="match status" value="1"/>
</dbReference>
<dbReference type="PANTHER" id="PTHR24567:SF74">
    <property type="entry name" value="HTH-TYPE TRANSCRIPTIONAL REGULATOR ARCR"/>
    <property type="match status" value="1"/>
</dbReference>
<dbReference type="CDD" id="cd00038">
    <property type="entry name" value="CAP_ED"/>
    <property type="match status" value="1"/>
</dbReference>
<evidence type="ECO:0000259" key="4">
    <source>
        <dbReference type="PROSITE" id="PS50042"/>
    </source>
</evidence>
<dbReference type="InterPro" id="IPR050397">
    <property type="entry name" value="Env_Response_Regulators"/>
</dbReference>
<dbReference type="PROSITE" id="PS50042">
    <property type="entry name" value="CNMP_BINDING_3"/>
    <property type="match status" value="1"/>
</dbReference>
<evidence type="ECO:0000313" key="6">
    <source>
        <dbReference type="Proteomes" id="UP001305521"/>
    </source>
</evidence>
<keyword evidence="6" id="KW-1185">Reference proteome</keyword>
<keyword evidence="2" id="KW-0238">DNA-binding</keyword>
<proteinExistence type="predicted"/>
<evidence type="ECO:0000256" key="3">
    <source>
        <dbReference type="ARBA" id="ARBA00023163"/>
    </source>
</evidence>
<dbReference type="InterPro" id="IPR036390">
    <property type="entry name" value="WH_DNA-bd_sf"/>
</dbReference>
<dbReference type="Proteomes" id="UP001305521">
    <property type="component" value="Chromosome"/>
</dbReference>
<accession>A0ABZ0PN32</accession>
<dbReference type="SUPFAM" id="SSF51206">
    <property type="entry name" value="cAMP-binding domain-like"/>
    <property type="match status" value="1"/>
</dbReference>
<dbReference type="InterPro" id="IPR000595">
    <property type="entry name" value="cNMP-bd_dom"/>
</dbReference>
<keyword evidence="3" id="KW-0804">Transcription</keyword>
<dbReference type="Gene3D" id="2.60.120.10">
    <property type="entry name" value="Jelly Rolls"/>
    <property type="match status" value="1"/>
</dbReference>
<dbReference type="InterPro" id="IPR036388">
    <property type="entry name" value="WH-like_DNA-bd_sf"/>
</dbReference>
<evidence type="ECO:0000256" key="2">
    <source>
        <dbReference type="ARBA" id="ARBA00023125"/>
    </source>
</evidence>
<dbReference type="NCBIfam" id="NF006901">
    <property type="entry name" value="PRK09392.1"/>
    <property type="match status" value="1"/>
</dbReference>
<dbReference type="InterPro" id="IPR014710">
    <property type="entry name" value="RmlC-like_jellyroll"/>
</dbReference>
<dbReference type="Gene3D" id="1.10.10.10">
    <property type="entry name" value="Winged helix-like DNA-binding domain superfamily/Winged helix DNA-binding domain"/>
    <property type="match status" value="1"/>
</dbReference>
<evidence type="ECO:0000313" key="5">
    <source>
        <dbReference type="EMBL" id="WPB87148.1"/>
    </source>
</evidence>
<dbReference type="EMBL" id="CP137852">
    <property type="protein sequence ID" value="WPB87148.1"/>
    <property type="molecule type" value="Genomic_DNA"/>
</dbReference>
<dbReference type="InterPro" id="IPR018490">
    <property type="entry name" value="cNMP-bd_dom_sf"/>
</dbReference>
<sequence>MRSQDREEMRRIGFFRGVDDPEQVDAMLRGAFLQRFPAHVELIQTGEPADFLHVIVDGTVEMFSGHRDRETTLGVSGPGDSFILAAVLFDRPYLQSARALTAARILMVPAEAVRQAFAADAGFARSVAESLALAYRGLIMELKNQKLRSGLERLANWLLAHDAANGSKGRFDLPFDKKVLAARLGMAPEVLSRSFAALVPYEVVVQGPSVVIRDPAVLRKLAQPCTTIDGATL</sequence>
<reference evidence="5 6" key="1">
    <citation type="submission" date="2023-11" db="EMBL/GenBank/DDBJ databases">
        <title>Arctic aerobic anoxygenic photoheterotroph Sediminicoccus rosea KRV36 adapts its photosynthesis to long days of polar summer.</title>
        <authorList>
            <person name="Tomasch J."/>
            <person name="Kopejtka K."/>
            <person name="Bily T."/>
            <person name="Gardiner A.T."/>
            <person name="Gardian Z."/>
            <person name="Shivaramu S."/>
            <person name="Koblizek M."/>
            <person name="Engelhardt F."/>
            <person name="Kaftan D."/>
        </authorList>
    </citation>
    <scope>NUCLEOTIDE SEQUENCE [LARGE SCALE GENOMIC DNA]</scope>
    <source>
        <strain evidence="5 6">R-30</strain>
    </source>
</reference>
<dbReference type="RefSeq" id="WP_318651105.1">
    <property type="nucleotide sequence ID" value="NZ_CP137852.1"/>
</dbReference>
<keyword evidence="1" id="KW-0805">Transcription regulation</keyword>